<proteinExistence type="predicted"/>
<feature type="domain" description="4Fe-4S ferredoxin-type" evidence="7">
    <location>
        <begin position="342"/>
        <end position="373"/>
    </location>
</feature>
<name>A0A9D1SUM4_9FIRM</name>
<keyword evidence="5" id="KW-0408">Iron</keyword>
<evidence type="ECO:0000256" key="4">
    <source>
        <dbReference type="ARBA" id="ARBA00022723"/>
    </source>
</evidence>
<comment type="caution">
    <text evidence="8">The sequence shown here is derived from an EMBL/GenBank/DDBJ whole genome shotgun (WGS) entry which is preliminary data.</text>
</comment>
<dbReference type="Pfam" id="PF04015">
    <property type="entry name" value="DUF362"/>
    <property type="match status" value="1"/>
</dbReference>
<evidence type="ECO:0000256" key="6">
    <source>
        <dbReference type="ARBA" id="ARBA00023014"/>
    </source>
</evidence>
<evidence type="ECO:0000313" key="9">
    <source>
        <dbReference type="Proteomes" id="UP000824130"/>
    </source>
</evidence>
<organism evidence="8 9">
    <name type="scientific">Candidatus Allocopromorpha excrementipullorum</name>
    <dbReference type="NCBI Taxonomy" id="2840743"/>
    <lineage>
        <taxon>Bacteria</taxon>
        <taxon>Bacillati</taxon>
        <taxon>Bacillota</taxon>
        <taxon>Clostridia</taxon>
        <taxon>Eubacteriales</taxon>
        <taxon>Eubacteriaceae</taxon>
        <taxon>Eubacteriaceae incertae sedis</taxon>
        <taxon>Candidatus Allocopromorpha</taxon>
    </lineage>
</organism>
<dbReference type="Gene3D" id="3.30.70.3270">
    <property type="match status" value="1"/>
</dbReference>
<dbReference type="InterPro" id="IPR017896">
    <property type="entry name" value="4Fe4S_Fe-S-bd"/>
</dbReference>
<dbReference type="AlphaFoldDB" id="A0A9D1SUM4"/>
<keyword evidence="6" id="KW-0411">Iron-sulfur</keyword>
<accession>A0A9D1SUM4</accession>
<feature type="domain" description="4Fe-4S ferredoxin-type" evidence="7">
    <location>
        <begin position="379"/>
        <end position="409"/>
    </location>
</feature>
<dbReference type="InterPro" id="IPR007160">
    <property type="entry name" value="DUF362"/>
</dbReference>
<evidence type="ECO:0000256" key="1">
    <source>
        <dbReference type="ARBA" id="ARBA00003532"/>
    </source>
</evidence>
<keyword evidence="4" id="KW-0479">Metal-binding</keyword>
<dbReference type="SUPFAM" id="SSF54862">
    <property type="entry name" value="4Fe-4S ferredoxins"/>
    <property type="match status" value="1"/>
</dbReference>
<evidence type="ECO:0000313" key="8">
    <source>
        <dbReference type="EMBL" id="HIU95980.1"/>
    </source>
</evidence>
<evidence type="ECO:0000256" key="5">
    <source>
        <dbReference type="ARBA" id="ARBA00023004"/>
    </source>
</evidence>
<comment type="function">
    <text evidence="1">Ferredoxins are iron-sulfur proteins that transfer electrons in a wide variety of metabolic reactions.</text>
</comment>
<dbReference type="PROSITE" id="PS51379">
    <property type="entry name" value="4FE4S_FER_2"/>
    <property type="match status" value="2"/>
</dbReference>
<keyword evidence="3" id="KW-0004">4Fe-4S</keyword>
<evidence type="ECO:0000259" key="7">
    <source>
        <dbReference type="PROSITE" id="PS51379"/>
    </source>
</evidence>
<dbReference type="InterPro" id="IPR017900">
    <property type="entry name" value="4Fe4S_Fe_S_CS"/>
</dbReference>
<reference evidence="8" key="2">
    <citation type="journal article" date="2021" name="PeerJ">
        <title>Extensive microbial diversity within the chicken gut microbiome revealed by metagenomics and culture.</title>
        <authorList>
            <person name="Gilroy R."/>
            <person name="Ravi A."/>
            <person name="Getino M."/>
            <person name="Pursley I."/>
            <person name="Horton D.L."/>
            <person name="Alikhan N.F."/>
            <person name="Baker D."/>
            <person name="Gharbi K."/>
            <person name="Hall N."/>
            <person name="Watson M."/>
            <person name="Adriaenssens E.M."/>
            <person name="Foster-Nyarko E."/>
            <person name="Jarju S."/>
            <person name="Secka A."/>
            <person name="Antonio M."/>
            <person name="Oren A."/>
            <person name="Chaudhuri R.R."/>
            <person name="La Ragione R."/>
            <person name="Hildebrand F."/>
            <person name="Pallen M.J."/>
        </authorList>
    </citation>
    <scope>NUCLEOTIDE SEQUENCE</scope>
    <source>
        <strain evidence="8">ChiSjej4B22-8349</strain>
    </source>
</reference>
<dbReference type="PANTHER" id="PTHR24960">
    <property type="entry name" value="PHOTOSYSTEM I IRON-SULFUR CENTER-RELATED"/>
    <property type="match status" value="1"/>
</dbReference>
<gene>
    <name evidence="8" type="ORF">IAD25_04625</name>
</gene>
<dbReference type="Pfam" id="PF12838">
    <property type="entry name" value="Fer4_7"/>
    <property type="match status" value="1"/>
</dbReference>
<dbReference type="InterPro" id="IPR050157">
    <property type="entry name" value="PSI_iron-sulfur_center"/>
</dbReference>
<dbReference type="EMBL" id="DVOB01000104">
    <property type="protein sequence ID" value="HIU95980.1"/>
    <property type="molecule type" value="Genomic_DNA"/>
</dbReference>
<dbReference type="GO" id="GO:0051539">
    <property type="term" value="F:4 iron, 4 sulfur cluster binding"/>
    <property type="evidence" value="ECO:0007669"/>
    <property type="project" value="UniProtKB-KW"/>
</dbReference>
<evidence type="ECO:0000256" key="2">
    <source>
        <dbReference type="ARBA" id="ARBA00013529"/>
    </source>
</evidence>
<dbReference type="PROSITE" id="PS00198">
    <property type="entry name" value="4FE4S_FER_1"/>
    <property type="match status" value="2"/>
</dbReference>
<dbReference type="Proteomes" id="UP000824130">
    <property type="component" value="Unassembled WGS sequence"/>
</dbReference>
<reference evidence="8" key="1">
    <citation type="submission" date="2020-10" db="EMBL/GenBank/DDBJ databases">
        <authorList>
            <person name="Gilroy R."/>
        </authorList>
    </citation>
    <scope>NUCLEOTIDE SEQUENCE</scope>
    <source>
        <strain evidence="8">ChiSjej4B22-8349</strain>
    </source>
</reference>
<protein>
    <recommendedName>
        <fullName evidence="2">Ferredoxin</fullName>
    </recommendedName>
</protein>
<dbReference type="GO" id="GO:0046872">
    <property type="term" value="F:metal ion binding"/>
    <property type="evidence" value="ECO:0007669"/>
    <property type="project" value="UniProtKB-KW"/>
</dbReference>
<evidence type="ECO:0000256" key="3">
    <source>
        <dbReference type="ARBA" id="ARBA00022485"/>
    </source>
</evidence>
<sequence length="421" mass="45241">MGTKDSVKRSTCERGGSMSGRGRVALVRCDSYDSQQVERAVSKAIELLGGLEEILSSGEDPLTKASSIVLKPNMLAKTDPDKACTTHPAVFGAVGRLLRESGFDDLRYGDSPGNPMIKVGSVAEGCGIKAVADDLGIPLGQFESGTQVEFPDGRVADSFVLCDEIINADAVINICKMKTHQLERITGAVKNTFGCVFGINKGASHARFATAEVFAKMTADLNNLVKPRLHIMDGVTAMEGNGPRSGSPKAMNVIMAATDPVAMDAVFCHLVHLRPELVPTNVSGMEQGVGTWKELCVVTEDGTITAEEASAIYGDKDFNVQRGTEYRGALRPVRFLAPLLEKKPVVRQERCIGCGVCASVCPVEGKAIRIEEGAGKGRGSVAVYDYDKCIKCYCCQEMCPEEAITVRKSLLARIADRKWRI</sequence>